<comment type="caution">
    <text evidence="2">The sequence shown here is derived from an EMBL/GenBank/DDBJ whole genome shotgun (WGS) entry which is preliminary data.</text>
</comment>
<evidence type="ECO:0000313" key="3">
    <source>
        <dbReference type="Proteomes" id="UP000789901"/>
    </source>
</evidence>
<evidence type="ECO:0000313" key="2">
    <source>
        <dbReference type="EMBL" id="CAG8833821.1"/>
    </source>
</evidence>
<feature type="region of interest" description="Disordered" evidence="1">
    <location>
        <begin position="1"/>
        <end position="41"/>
    </location>
</feature>
<sequence>STLMTAAEKYALDNGPEQYEEYSNSSNLASTPTSIRSNYDKNPLLDSVFQDYQ</sequence>
<feature type="non-terminal residue" evidence="2">
    <location>
        <position position="1"/>
    </location>
</feature>
<name>A0ABN7WJX0_GIGMA</name>
<gene>
    <name evidence="2" type="ORF">GMARGA_LOCUS31746</name>
</gene>
<evidence type="ECO:0000256" key="1">
    <source>
        <dbReference type="SAM" id="MobiDB-lite"/>
    </source>
</evidence>
<dbReference type="EMBL" id="CAJVQB010048090">
    <property type="protein sequence ID" value="CAG8833821.1"/>
    <property type="molecule type" value="Genomic_DNA"/>
</dbReference>
<reference evidence="2 3" key="1">
    <citation type="submission" date="2021-06" db="EMBL/GenBank/DDBJ databases">
        <authorList>
            <person name="Kallberg Y."/>
            <person name="Tangrot J."/>
            <person name="Rosling A."/>
        </authorList>
    </citation>
    <scope>NUCLEOTIDE SEQUENCE [LARGE SCALE GENOMIC DNA]</scope>
    <source>
        <strain evidence="2 3">120-4 pot B 10/14</strain>
    </source>
</reference>
<protein>
    <submittedName>
        <fullName evidence="2">40647_t:CDS:1</fullName>
    </submittedName>
</protein>
<keyword evidence="3" id="KW-1185">Reference proteome</keyword>
<accession>A0ABN7WJX0</accession>
<dbReference type="Proteomes" id="UP000789901">
    <property type="component" value="Unassembled WGS sequence"/>
</dbReference>
<feature type="non-terminal residue" evidence="2">
    <location>
        <position position="53"/>
    </location>
</feature>
<proteinExistence type="predicted"/>
<organism evidence="2 3">
    <name type="scientific">Gigaspora margarita</name>
    <dbReference type="NCBI Taxonomy" id="4874"/>
    <lineage>
        <taxon>Eukaryota</taxon>
        <taxon>Fungi</taxon>
        <taxon>Fungi incertae sedis</taxon>
        <taxon>Mucoromycota</taxon>
        <taxon>Glomeromycotina</taxon>
        <taxon>Glomeromycetes</taxon>
        <taxon>Diversisporales</taxon>
        <taxon>Gigasporaceae</taxon>
        <taxon>Gigaspora</taxon>
    </lineage>
</organism>
<feature type="compositionally biased region" description="Polar residues" evidence="1">
    <location>
        <begin position="21"/>
        <end position="37"/>
    </location>
</feature>